<accession>A0A850HA72</accession>
<comment type="caution">
    <text evidence="1">The sequence shown here is derived from an EMBL/GenBank/DDBJ whole genome shotgun (WGS) entry which is preliminary data.</text>
</comment>
<keyword evidence="2" id="KW-1185">Reference proteome</keyword>
<organism evidence="1 2">
    <name type="scientific">Altererythrobacter lutimaris</name>
    <dbReference type="NCBI Taxonomy" id="2743979"/>
    <lineage>
        <taxon>Bacteria</taxon>
        <taxon>Pseudomonadati</taxon>
        <taxon>Pseudomonadota</taxon>
        <taxon>Alphaproteobacteria</taxon>
        <taxon>Sphingomonadales</taxon>
        <taxon>Erythrobacteraceae</taxon>
        <taxon>Altererythrobacter</taxon>
    </lineage>
</organism>
<dbReference type="CDD" id="cd00093">
    <property type="entry name" value="HTH_XRE"/>
    <property type="match status" value="1"/>
</dbReference>
<reference evidence="1 2" key="1">
    <citation type="submission" date="2020-06" db="EMBL/GenBank/DDBJ databases">
        <title>Altererythrobacter lutimaris sp. nov., a marine bacterium isolated from a tidal flat.</title>
        <authorList>
            <person name="Kim D."/>
            <person name="Yoo Y."/>
            <person name="Kim J.-J."/>
        </authorList>
    </citation>
    <scope>NUCLEOTIDE SEQUENCE [LARGE SCALE GENOMIC DNA]</scope>
    <source>
        <strain evidence="1 2">JGD-16</strain>
    </source>
</reference>
<dbReference type="Gene3D" id="1.10.260.40">
    <property type="entry name" value="lambda repressor-like DNA-binding domains"/>
    <property type="match status" value="1"/>
</dbReference>
<evidence type="ECO:0000313" key="1">
    <source>
        <dbReference type="EMBL" id="NVE93851.1"/>
    </source>
</evidence>
<gene>
    <name evidence="1" type="ORF">HUO12_02960</name>
</gene>
<proteinExistence type="predicted"/>
<name>A0A850HA72_9SPHN</name>
<dbReference type="InterPro" id="IPR001387">
    <property type="entry name" value="Cro/C1-type_HTH"/>
</dbReference>
<evidence type="ECO:0008006" key="3">
    <source>
        <dbReference type="Google" id="ProtNLM"/>
    </source>
</evidence>
<sequence length="165" mass="18559">MTENNMLRHETCELCGEGDARLIEVMSDVPIGSGASAELLSVRTPVWKCDTCAGQYLHEDADMIQHDAVCDHLDRLRPSAIRSLRLLFGMNPETFSAYTGIGIASIKRWESGAQIQTKAFDNLLRFYKKEAEKNTVHQIDYSKPKFRTHIPEDRIAASKSFKLAA</sequence>
<evidence type="ECO:0000313" key="2">
    <source>
        <dbReference type="Proteomes" id="UP000546031"/>
    </source>
</evidence>
<dbReference type="InterPro" id="IPR010982">
    <property type="entry name" value="Lambda_DNA-bd_dom_sf"/>
</dbReference>
<dbReference type="GO" id="GO:0003677">
    <property type="term" value="F:DNA binding"/>
    <property type="evidence" value="ECO:0007669"/>
    <property type="project" value="InterPro"/>
</dbReference>
<dbReference type="Proteomes" id="UP000546031">
    <property type="component" value="Unassembled WGS sequence"/>
</dbReference>
<protein>
    <recommendedName>
        <fullName evidence="3">YgiT-type zinc finger protein</fullName>
    </recommendedName>
</protein>
<dbReference type="AlphaFoldDB" id="A0A850HA72"/>
<dbReference type="EMBL" id="JABWTA010000001">
    <property type="protein sequence ID" value="NVE93851.1"/>
    <property type="molecule type" value="Genomic_DNA"/>
</dbReference>
<dbReference type="RefSeq" id="WP_176272190.1">
    <property type="nucleotide sequence ID" value="NZ_JABWTA010000001.1"/>
</dbReference>